<sequence>MIVHQGRHALACPDTAEPWVTTAAGPDGTVGWSVVQERAYTPAEMSTLKQKIRARGAELAARCTQEQREG</sequence>
<organism evidence="1 2">
    <name type="scientific">Streptomyces sanglieri</name>
    <dbReference type="NCBI Taxonomy" id="193460"/>
    <lineage>
        <taxon>Bacteria</taxon>
        <taxon>Bacillati</taxon>
        <taxon>Actinomycetota</taxon>
        <taxon>Actinomycetes</taxon>
        <taxon>Kitasatosporales</taxon>
        <taxon>Streptomycetaceae</taxon>
        <taxon>Streptomyces</taxon>
    </lineage>
</organism>
<comment type="caution">
    <text evidence="1">The sequence shown here is derived from an EMBL/GenBank/DDBJ whole genome shotgun (WGS) entry which is preliminary data.</text>
</comment>
<proteinExistence type="predicted"/>
<protein>
    <submittedName>
        <fullName evidence="1">Uncharacterized protein</fullName>
    </submittedName>
</protein>
<name>A0ABW2X667_9ACTN</name>
<evidence type="ECO:0000313" key="1">
    <source>
        <dbReference type="EMBL" id="MFD0629290.1"/>
    </source>
</evidence>
<dbReference type="Proteomes" id="UP001596915">
    <property type="component" value="Unassembled WGS sequence"/>
</dbReference>
<evidence type="ECO:0000313" key="2">
    <source>
        <dbReference type="Proteomes" id="UP001596915"/>
    </source>
</evidence>
<dbReference type="EMBL" id="JBHTGL010000008">
    <property type="protein sequence ID" value="MFD0629290.1"/>
    <property type="molecule type" value="Genomic_DNA"/>
</dbReference>
<accession>A0ABW2X667</accession>
<gene>
    <name evidence="1" type="ORF">ACFQ2K_48470</name>
</gene>
<reference evidence="2" key="1">
    <citation type="journal article" date="2019" name="Int. J. Syst. Evol. Microbiol.">
        <title>The Global Catalogue of Microorganisms (GCM) 10K type strain sequencing project: providing services to taxonomists for standard genome sequencing and annotation.</title>
        <authorList>
            <consortium name="The Broad Institute Genomics Platform"/>
            <consortium name="The Broad Institute Genome Sequencing Center for Infectious Disease"/>
            <person name="Wu L."/>
            <person name="Ma J."/>
        </authorList>
    </citation>
    <scope>NUCLEOTIDE SEQUENCE [LARGE SCALE GENOMIC DNA]</scope>
    <source>
        <strain evidence="2">JCM 12607</strain>
    </source>
</reference>
<keyword evidence="2" id="KW-1185">Reference proteome</keyword>